<keyword evidence="2" id="KW-0418">Kinase</keyword>
<dbReference type="SUPFAM" id="SSF53098">
    <property type="entry name" value="Ribonuclease H-like"/>
    <property type="match status" value="1"/>
</dbReference>
<evidence type="ECO:0000259" key="1">
    <source>
        <dbReference type="Pfam" id="PF14291"/>
    </source>
</evidence>
<proteinExistence type="predicted"/>
<dbReference type="AlphaFoldDB" id="A0A2S2PXE9"/>
<gene>
    <name evidence="2" type="primary">PRKRIR_21</name>
    <name evidence="4" type="synonym">LOC112689455</name>
    <name evidence="2" type="ORF">g.153522</name>
</gene>
<feature type="domain" description="DUF4371" evidence="1">
    <location>
        <begin position="43"/>
        <end position="150"/>
    </location>
</feature>
<dbReference type="InterPro" id="IPR052958">
    <property type="entry name" value="IFN-induced_PKR_regulator"/>
</dbReference>
<sequence length="419" mass="47479">MKQIRKNRERLVPIIESIMFLGRQNIALRGHKDYGILSSELHLSETIINEGNFREILKFRILSGDKTLESHLKNNNAKATYISPTIQNELIECIRKEIVFKIIKDIDKSKYFSIIFDETTDVSKISQMSLSIRYNYSGKIFERFVTFIDCHSSMDNGNEDKDSDGVDSNQIEPKLTGEFLGDIVIQMMSKLGLTFDNCVGIATDGCAVMVSTIVGAVQRIQQSTKNAIHCPCNNHALNISISKSSTVQSIRNCIGIMEQVISFFNASAKRNFILKKMLKKQFVSICQTRWVKRHDSVLQFKMSLPEVINALASISEWDDIVSSSKAKTLLFSISNCEFIISLYSLSSVLAVTYHASKTLQGKYQDILTSSEVIENIISILKNNRSDCDTNFQTIFNECKDLMEELDVDIKIPRIASRQQ</sequence>
<dbReference type="PANTHER" id="PTHR46289">
    <property type="entry name" value="52 KDA REPRESSOR OF THE INHIBITOR OF THE PROTEIN KINASE-LIKE PROTEIN-RELATED"/>
    <property type="match status" value="1"/>
</dbReference>
<reference evidence="2" key="1">
    <citation type="submission" date="2018-04" db="EMBL/GenBank/DDBJ databases">
        <title>Transcriptome assembly of Sipha flava.</title>
        <authorList>
            <person name="Scully E.D."/>
            <person name="Geib S.M."/>
            <person name="Palmer N.A."/>
            <person name="Koch K."/>
            <person name="Bradshaw J."/>
            <person name="Heng-Moss T."/>
            <person name="Sarath G."/>
        </authorList>
    </citation>
    <scope>NUCLEOTIDE SEQUENCE</scope>
</reference>
<dbReference type="Pfam" id="PF14291">
    <property type="entry name" value="DUF4371"/>
    <property type="match status" value="1"/>
</dbReference>
<dbReference type="InterPro" id="IPR025398">
    <property type="entry name" value="DUF4371"/>
</dbReference>
<dbReference type="Proteomes" id="UP000694846">
    <property type="component" value="Unplaced"/>
</dbReference>
<evidence type="ECO:0000313" key="3">
    <source>
        <dbReference type="Proteomes" id="UP000694846"/>
    </source>
</evidence>
<accession>A0A2S2PXE9</accession>
<evidence type="ECO:0000313" key="4">
    <source>
        <dbReference type="RefSeq" id="XP_025418957.1"/>
    </source>
</evidence>
<dbReference type="EMBL" id="GGMS01000837">
    <property type="protein sequence ID" value="MBY70040.1"/>
    <property type="molecule type" value="Transcribed_RNA"/>
</dbReference>
<dbReference type="OrthoDB" id="6628121at2759"/>
<keyword evidence="3" id="KW-1185">Reference proteome</keyword>
<dbReference type="RefSeq" id="XP_025418957.1">
    <property type="nucleotide sequence ID" value="XM_025563172.1"/>
</dbReference>
<reference evidence="4" key="2">
    <citation type="submission" date="2025-04" db="UniProtKB">
        <authorList>
            <consortium name="RefSeq"/>
        </authorList>
    </citation>
    <scope>IDENTIFICATION</scope>
    <source>
        <tissue evidence="4">Whole body</tissue>
    </source>
</reference>
<dbReference type="GO" id="GO:0016301">
    <property type="term" value="F:kinase activity"/>
    <property type="evidence" value="ECO:0007669"/>
    <property type="project" value="UniProtKB-KW"/>
</dbReference>
<organism evidence="2">
    <name type="scientific">Sipha flava</name>
    <name type="common">yellow sugarcane aphid</name>
    <dbReference type="NCBI Taxonomy" id="143950"/>
    <lineage>
        <taxon>Eukaryota</taxon>
        <taxon>Metazoa</taxon>
        <taxon>Ecdysozoa</taxon>
        <taxon>Arthropoda</taxon>
        <taxon>Hexapoda</taxon>
        <taxon>Insecta</taxon>
        <taxon>Pterygota</taxon>
        <taxon>Neoptera</taxon>
        <taxon>Paraneoptera</taxon>
        <taxon>Hemiptera</taxon>
        <taxon>Sternorrhyncha</taxon>
        <taxon>Aphidomorpha</taxon>
        <taxon>Aphidoidea</taxon>
        <taxon>Aphididae</taxon>
        <taxon>Sipha</taxon>
    </lineage>
</organism>
<evidence type="ECO:0000313" key="2">
    <source>
        <dbReference type="EMBL" id="MBY70040.1"/>
    </source>
</evidence>
<name>A0A2S2PXE9_9HEMI</name>
<dbReference type="PANTHER" id="PTHR46289:SF14">
    <property type="entry name" value="DUF4371 DOMAIN-CONTAINING PROTEIN"/>
    <property type="match status" value="1"/>
</dbReference>
<protein>
    <submittedName>
        <fullName evidence="2">Repressor of the inhibitor of the protein kinase</fullName>
    </submittedName>
    <submittedName>
        <fullName evidence="4">Uncharacterized protein LOC112689455 isoform X1</fullName>
    </submittedName>
</protein>
<keyword evidence="2" id="KW-0808">Transferase</keyword>
<dbReference type="InterPro" id="IPR012337">
    <property type="entry name" value="RNaseH-like_sf"/>
</dbReference>